<gene>
    <name evidence="3" type="ORF">OCH7691_01006</name>
</gene>
<evidence type="ECO:0000256" key="1">
    <source>
        <dbReference type="SAM" id="SignalP"/>
    </source>
</evidence>
<dbReference type="SMART" id="SM00014">
    <property type="entry name" value="acidPPc"/>
    <property type="match status" value="1"/>
</dbReference>
<dbReference type="InterPro" id="IPR036938">
    <property type="entry name" value="PAP2/HPO_sf"/>
</dbReference>
<dbReference type="PANTHER" id="PTHR14969:SF13">
    <property type="entry name" value="AT30094P"/>
    <property type="match status" value="1"/>
</dbReference>
<feature type="signal peptide" evidence="1">
    <location>
        <begin position="1"/>
        <end position="32"/>
    </location>
</feature>
<reference evidence="3 4" key="1">
    <citation type="submission" date="2017-03" db="EMBL/GenBank/DDBJ databases">
        <authorList>
            <person name="Afonso C.L."/>
            <person name="Miller P.J."/>
            <person name="Scott M.A."/>
            <person name="Spackman E."/>
            <person name="Goraichik I."/>
            <person name="Dimitrov K.M."/>
            <person name="Suarez D.L."/>
            <person name="Swayne D.E."/>
        </authorList>
    </citation>
    <scope>NUCLEOTIDE SEQUENCE [LARGE SCALE GENOMIC DNA]</scope>
    <source>
        <strain evidence="3 4">CECT 7691</strain>
    </source>
</reference>
<protein>
    <submittedName>
        <fullName evidence="3">PAP2 superfamily protein</fullName>
    </submittedName>
</protein>
<dbReference type="Pfam" id="PF01569">
    <property type="entry name" value="PAP2"/>
    <property type="match status" value="1"/>
</dbReference>
<dbReference type="Gene3D" id="1.20.144.10">
    <property type="entry name" value="Phosphatidic acid phosphatase type 2/haloperoxidase"/>
    <property type="match status" value="1"/>
</dbReference>
<dbReference type="InParanoid" id="A0A1Y5S002"/>
<dbReference type="OrthoDB" id="9780507at2"/>
<name>A0A1Y5S002_9PROT</name>
<dbReference type="InterPro" id="IPR000326">
    <property type="entry name" value="PAP2/HPO"/>
</dbReference>
<dbReference type="AlphaFoldDB" id="A0A1Y5S002"/>
<proteinExistence type="predicted"/>
<dbReference type="CDD" id="cd03394">
    <property type="entry name" value="PAP2_like_5"/>
    <property type="match status" value="1"/>
</dbReference>
<keyword evidence="1" id="KW-0732">Signal</keyword>
<evidence type="ECO:0000259" key="2">
    <source>
        <dbReference type="SMART" id="SM00014"/>
    </source>
</evidence>
<dbReference type="RefSeq" id="WP_085882272.1">
    <property type="nucleotide sequence ID" value="NZ_FWFR01000001.1"/>
</dbReference>
<accession>A0A1Y5S002</accession>
<dbReference type="EMBL" id="FWFR01000001">
    <property type="protein sequence ID" value="SLN29587.1"/>
    <property type="molecule type" value="Genomic_DNA"/>
</dbReference>
<dbReference type="PANTHER" id="PTHR14969">
    <property type="entry name" value="SPHINGOSINE-1-PHOSPHATE PHOSPHOHYDROLASE"/>
    <property type="match status" value="1"/>
</dbReference>
<dbReference type="Proteomes" id="UP000193200">
    <property type="component" value="Unassembled WGS sequence"/>
</dbReference>
<feature type="domain" description="Phosphatidic acid phosphatase type 2/haloperoxidase" evidence="2">
    <location>
        <begin position="329"/>
        <end position="443"/>
    </location>
</feature>
<evidence type="ECO:0000313" key="3">
    <source>
        <dbReference type="EMBL" id="SLN29587.1"/>
    </source>
</evidence>
<feature type="chain" id="PRO_5013142355" evidence="1">
    <location>
        <begin position="33"/>
        <end position="473"/>
    </location>
</feature>
<evidence type="ECO:0000313" key="4">
    <source>
        <dbReference type="Proteomes" id="UP000193200"/>
    </source>
</evidence>
<organism evidence="3 4">
    <name type="scientific">Oceanibacterium hippocampi</name>
    <dbReference type="NCBI Taxonomy" id="745714"/>
    <lineage>
        <taxon>Bacteria</taxon>
        <taxon>Pseudomonadati</taxon>
        <taxon>Pseudomonadota</taxon>
        <taxon>Alphaproteobacteria</taxon>
        <taxon>Sneathiellales</taxon>
        <taxon>Sneathiellaceae</taxon>
        <taxon>Oceanibacterium</taxon>
    </lineage>
</organism>
<dbReference type="SUPFAM" id="SSF48317">
    <property type="entry name" value="Acid phosphatase/Vanadium-dependent haloperoxidase"/>
    <property type="match status" value="1"/>
</dbReference>
<sequence length="473" mass="50342">MVGSYGRGGWSGAGILAVLAVATAGLSASALAQNQGPAANAIPEQVPITAFDARGKAYTTQGWSDAGSSVIVFDPNDLGAPPAVSYAPPVSYPPTASYPPDAVSQQAPAYPVAVPLHDPYVVSDPYAYRRAIDQPQTRNETQPVRPPAPAAPVVQTVQPARTALLHDPYVISDPYAYRRSVGSPPSYYGAPTVMAEVAGPAPVESDVEGPAMPAPRYIDGIYAVNTDYLLGYPKNLFRVLSAPVHFDGEDWLTAGLVVAAGGAMLFLDEPIRDFWQDDVRNDDTDKAADYLRELGEFDYFLYGSLAAYALAEVADTSGAIDARREKSAALLALQSTVLTGLLVNGVKYAVGRNRPPDAEDAFDFEGPSKGDFNASFISGHAAFAFSFATVLSEIYGPDNPWLPYLAYSAATGTALSRINDDRHWLTDVAFGAALGYAVAKVVTRYNPFLERNGIGLAPLYRDDARGVTVSLRF</sequence>
<keyword evidence="4" id="KW-1185">Reference proteome</keyword>